<evidence type="ECO:0000313" key="3">
    <source>
        <dbReference type="Proteomes" id="UP000194154"/>
    </source>
</evidence>
<keyword evidence="3" id="KW-1185">Reference proteome</keyword>
<organism evidence="2 3">
    <name type="scientific">Macrococcoides canis</name>
    <dbReference type="NCBI Taxonomy" id="1855823"/>
    <lineage>
        <taxon>Bacteria</taxon>
        <taxon>Bacillati</taxon>
        <taxon>Bacillota</taxon>
        <taxon>Bacilli</taxon>
        <taxon>Bacillales</taxon>
        <taxon>Staphylococcaceae</taxon>
        <taxon>Macrococcoides</taxon>
    </lineage>
</organism>
<evidence type="ECO:0000313" key="2">
    <source>
        <dbReference type="EMBL" id="ARQ06618.1"/>
    </source>
</evidence>
<keyword evidence="1" id="KW-0963">Cytoplasm</keyword>
<reference evidence="2 3" key="1">
    <citation type="journal article" date="2017" name="Int. J. Syst. Evol. Microbiol.">
        <title>Macrococcus canis sp. nov., a skin bacterium associated with infections in dogs.</title>
        <authorList>
            <person name="Gobeli Brawand S."/>
            <person name="Cotting K."/>
            <person name="Gomez-Sanz E."/>
            <person name="Collaud A."/>
            <person name="Thomann A."/>
            <person name="Brodard I."/>
            <person name="Rodriguez-Campos S."/>
            <person name="Strauss C."/>
            <person name="Perreten V."/>
        </authorList>
    </citation>
    <scope>NUCLEOTIDE SEQUENCE [LARGE SCALE GENOMIC DNA]</scope>
    <source>
        <strain evidence="2 3">KM45013</strain>
    </source>
</reference>
<name>A0A1W7AAL8_9STAP</name>
<dbReference type="STRING" id="1855823.MCCS_09710"/>
<protein>
    <recommendedName>
        <fullName evidence="4">DUF2129 domain-containing protein</fullName>
    </recommendedName>
</protein>
<proteinExistence type="predicted"/>
<dbReference type="Pfam" id="PF09902">
    <property type="entry name" value="DUF2129"/>
    <property type="match status" value="1"/>
</dbReference>
<evidence type="ECO:0000256" key="1">
    <source>
        <dbReference type="ARBA" id="ARBA00022490"/>
    </source>
</evidence>
<dbReference type="Proteomes" id="UP000194154">
    <property type="component" value="Chromosome"/>
</dbReference>
<sequence length="82" mass="9818">MMSIVERTQLIIYIKSPKHERQLRKFGHIVHINRSEKWLSMYVNSDKLEWTLEQLEKLKFVTNVINSSYKSLKKDYSTTSAE</sequence>
<gene>
    <name evidence="2" type="ORF">MCCS_09710</name>
</gene>
<dbReference type="EMBL" id="CP021059">
    <property type="protein sequence ID" value="ARQ06618.1"/>
    <property type="molecule type" value="Genomic_DNA"/>
</dbReference>
<dbReference type="RefSeq" id="WP_325051737.1">
    <property type="nucleotide sequence ID" value="NZ_JAXJTW010000002.1"/>
</dbReference>
<dbReference type="KEGG" id="mcak:MCCS_09710"/>
<dbReference type="AlphaFoldDB" id="A0A1W7AAL8"/>
<dbReference type="InterPro" id="IPR016979">
    <property type="entry name" value="DUF2129"/>
</dbReference>
<evidence type="ECO:0008006" key="4">
    <source>
        <dbReference type="Google" id="ProtNLM"/>
    </source>
</evidence>
<accession>A0A1W7AAL8</accession>